<dbReference type="Gene3D" id="1.10.238.10">
    <property type="entry name" value="EF-hand"/>
    <property type="match status" value="1"/>
</dbReference>
<evidence type="ECO:0000313" key="3">
    <source>
        <dbReference type="EMBL" id="MFC7289279.1"/>
    </source>
</evidence>
<organism evidence="3 4">
    <name type="scientific">Herminiimonas glaciei</name>
    <dbReference type="NCBI Taxonomy" id="523788"/>
    <lineage>
        <taxon>Bacteria</taxon>
        <taxon>Pseudomonadati</taxon>
        <taxon>Pseudomonadota</taxon>
        <taxon>Betaproteobacteria</taxon>
        <taxon>Burkholderiales</taxon>
        <taxon>Oxalobacteraceae</taxon>
        <taxon>Herminiimonas</taxon>
    </lineage>
</organism>
<evidence type="ECO:0000313" key="4">
    <source>
        <dbReference type="Proteomes" id="UP001596542"/>
    </source>
</evidence>
<dbReference type="InterPro" id="IPR018247">
    <property type="entry name" value="EF_Hand_1_Ca_BS"/>
</dbReference>
<dbReference type="Proteomes" id="UP001596542">
    <property type="component" value="Unassembled WGS sequence"/>
</dbReference>
<dbReference type="PROSITE" id="PS00018">
    <property type="entry name" value="EF_HAND_1"/>
    <property type="match status" value="1"/>
</dbReference>
<keyword evidence="1" id="KW-0732">Signal</keyword>
<gene>
    <name evidence="3" type="ORF">ACFQPC_14620</name>
</gene>
<comment type="caution">
    <text evidence="3">The sequence shown here is derived from an EMBL/GenBank/DDBJ whole genome shotgun (WGS) entry which is preliminary data.</text>
</comment>
<proteinExistence type="predicted"/>
<feature type="signal peptide" evidence="1">
    <location>
        <begin position="1"/>
        <end position="19"/>
    </location>
</feature>
<feature type="chain" id="PRO_5046203734" description="EF-hand domain-containing protein" evidence="1">
    <location>
        <begin position="20"/>
        <end position="95"/>
    </location>
</feature>
<evidence type="ECO:0000256" key="1">
    <source>
        <dbReference type="SAM" id="SignalP"/>
    </source>
</evidence>
<dbReference type="RefSeq" id="WP_382272600.1">
    <property type="nucleotide sequence ID" value="NZ_JBHTBU010000002.1"/>
</dbReference>
<reference evidence="4" key="1">
    <citation type="journal article" date="2019" name="Int. J. Syst. Evol. Microbiol.">
        <title>The Global Catalogue of Microorganisms (GCM) 10K type strain sequencing project: providing services to taxonomists for standard genome sequencing and annotation.</title>
        <authorList>
            <consortium name="The Broad Institute Genomics Platform"/>
            <consortium name="The Broad Institute Genome Sequencing Center for Infectious Disease"/>
            <person name="Wu L."/>
            <person name="Ma J."/>
        </authorList>
    </citation>
    <scope>NUCLEOTIDE SEQUENCE [LARGE SCALE GENOMIC DNA]</scope>
    <source>
        <strain evidence="4">KACC 12508</strain>
    </source>
</reference>
<evidence type="ECO:0000259" key="2">
    <source>
        <dbReference type="PROSITE" id="PS50222"/>
    </source>
</evidence>
<sequence length="95" mass="10396">MKKKLIALTIALVVVNATAAQLSAEAYRSKHAQDKTASYKAPAPVQSITKSEAKAANMALIVENFERIDANNDGIVTRNELRAYVLSTRRHVPMT</sequence>
<dbReference type="EMBL" id="JBHTBU010000002">
    <property type="protein sequence ID" value="MFC7289279.1"/>
    <property type="molecule type" value="Genomic_DNA"/>
</dbReference>
<dbReference type="SUPFAM" id="SSF47473">
    <property type="entry name" value="EF-hand"/>
    <property type="match status" value="1"/>
</dbReference>
<protein>
    <recommendedName>
        <fullName evidence="2">EF-hand domain-containing protein</fullName>
    </recommendedName>
</protein>
<dbReference type="InterPro" id="IPR002048">
    <property type="entry name" value="EF_hand_dom"/>
</dbReference>
<keyword evidence="4" id="KW-1185">Reference proteome</keyword>
<name>A0ABW2IE78_9BURK</name>
<dbReference type="PROSITE" id="PS50222">
    <property type="entry name" value="EF_HAND_2"/>
    <property type="match status" value="1"/>
</dbReference>
<accession>A0ABW2IE78</accession>
<dbReference type="InterPro" id="IPR011992">
    <property type="entry name" value="EF-hand-dom_pair"/>
</dbReference>
<feature type="domain" description="EF-hand" evidence="2">
    <location>
        <begin position="56"/>
        <end position="91"/>
    </location>
</feature>